<keyword evidence="7" id="KW-0326">Glycosidase</keyword>
<evidence type="ECO:0000256" key="2">
    <source>
        <dbReference type="ARBA" id="ARBA00009792"/>
    </source>
</evidence>
<evidence type="ECO:0000313" key="9">
    <source>
        <dbReference type="EMBL" id="KAJ4462635.1"/>
    </source>
</evidence>
<comment type="caution">
    <text evidence="9">The sequence shown here is derived from an EMBL/GenBank/DDBJ whole genome shotgun (WGS) entry which is preliminary data.</text>
</comment>
<sequence length="1001" mass="109656">MKICRAKANRKTSFFERLAGALLTGVRDIHMFKVLTLALFFASLALAEPLHVHIVAHTHDDPGWLKTMEGYFVDNVKHVLDTVVDELPRDPKRRFIYVETSFFSRWWQQATDAQKAATKKLVANGQLEIVLGGWVMNDEAVVGYQSIVNQMTEGHEFMMKTLGVRPRIAWHIDPFGASCVSPALFADMGFDAFIINRIPYPTLQSFQQSRSLEFIWRSAGETASRGTDADMWTHVLDHHYCMPKGFDFEGDPYNNPPITPANVKDRAQVLVDECKSRSTMFRHNHLLLPFGCDFSWQNATVMYENMDALIAYVNAHSAELGVDMAYSTLSEYVDAVHALNMTWSRYSEDFFPYADNPLSYWTGFYTSHPWLKGFAITRAGALASVEQSHVLASLKTHRSLEKDVPALDALRQATSLIQHHDAITGTEKTFVAADYAARLTVGMQQAVPALSAGQTVAVVVKNTLGWDRPAFVRLTMPVDAVTVTDAKGNTVPAQVDPTPRLNGNYTLHIRVQVGISSPARPPAHAHPSRCHHADPSGCPETYFITPVLAVEDTYLSNPFYEVGFSGATGRLINIAHKETARTVAVAQDLLWYQGETSGQASGAYIFRPHGSNPDQVTTAPVSAYFVRGALCQEAVQMFKPPLPRSGGTSMGLNSELTDPSCRCGRCLACLLMICGDLAPADDLAVCCTELTQVLRLYQDTDPLVGGHIEIENSVGLLAPGRELITRFTTDLQSGSQLVSDLNAWEMHTSSYDSAPSESVSGNYHPIVSTAAIIDPAAFALVINTERPQGAASLRPGMLEIMMHRRLTADDSRGVGEPLNDQQGIDTTFWLSLIPAKQTADVAAAMRQGGYALHYPADLFYSVCPSGRAGYVNSYLTHLAPLAAKLPENIHLLTLAARGSGNEQVVIRLAHIYSGSDPAPLSAPAKVDLASLLDPSLVGSIATVEERTLSLNRPVTDLASRLHWDAATKDADEAPARSLEVEAPLVTVGPMQLRTFVVTFRQ</sequence>
<evidence type="ECO:0000256" key="3">
    <source>
        <dbReference type="ARBA" id="ARBA00022723"/>
    </source>
</evidence>
<dbReference type="Gene3D" id="2.70.98.30">
    <property type="entry name" value="Golgi alpha-mannosidase II, domain 4"/>
    <property type="match status" value="1"/>
</dbReference>
<dbReference type="InterPro" id="IPR050843">
    <property type="entry name" value="Glycosyl_Hydrlase_38"/>
</dbReference>
<keyword evidence="10" id="KW-1185">Reference proteome</keyword>
<dbReference type="Pfam" id="PF07748">
    <property type="entry name" value="Glyco_hydro_38C"/>
    <property type="match status" value="1"/>
</dbReference>
<dbReference type="Pfam" id="PF09261">
    <property type="entry name" value="Alpha-mann_mid"/>
    <property type="match status" value="1"/>
</dbReference>
<keyword evidence="3" id="KW-0479">Metal-binding</keyword>
<evidence type="ECO:0000256" key="4">
    <source>
        <dbReference type="ARBA" id="ARBA00022801"/>
    </source>
</evidence>
<feature type="domain" description="Glycoside hydrolase family 38 central" evidence="8">
    <location>
        <begin position="359"/>
        <end position="439"/>
    </location>
</feature>
<dbReference type="CDD" id="cd00451">
    <property type="entry name" value="GH38N_AMII_euk"/>
    <property type="match status" value="1"/>
</dbReference>
<dbReference type="Gene3D" id="1.20.1270.50">
    <property type="entry name" value="Glycoside hydrolase family 38, central domain"/>
    <property type="match status" value="1"/>
</dbReference>
<proteinExistence type="inferred from homology"/>
<organism evidence="9 10">
    <name type="scientific">Paratrimastix pyriformis</name>
    <dbReference type="NCBI Taxonomy" id="342808"/>
    <lineage>
        <taxon>Eukaryota</taxon>
        <taxon>Metamonada</taxon>
        <taxon>Preaxostyla</taxon>
        <taxon>Paratrimastigidae</taxon>
        <taxon>Paratrimastix</taxon>
    </lineage>
</organism>
<dbReference type="SUPFAM" id="SSF88713">
    <property type="entry name" value="Glycoside hydrolase/deacetylase"/>
    <property type="match status" value="1"/>
</dbReference>
<evidence type="ECO:0000259" key="8">
    <source>
        <dbReference type="SMART" id="SM00872"/>
    </source>
</evidence>
<name>A0ABQ8UYI2_9EUKA</name>
<evidence type="ECO:0000313" key="10">
    <source>
        <dbReference type="Proteomes" id="UP001141327"/>
    </source>
</evidence>
<dbReference type="InterPro" id="IPR000602">
    <property type="entry name" value="Glyco_hydro_38_N"/>
</dbReference>
<dbReference type="InterPro" id="IPR037094">
    <property type="entry name" value="Glyco_hydro_38_cen_sf"/>
</dbReference>
<dbReference type="InterPro" id="IPR011682">
    <property type="entry name" value="Glyco_hydro_38_C"/>
</dbReference>
<gene>
    <name evidence="9" type="ORF">PAPYR_630</name>
</gene>
<comment type="cofactor">
    <cofactor evidence="1">
        <name>Zn(2+)</name>
        <dbReference type="ChEBI" id="CHEBI:29105"/>
    </cofactor>
</comment>
<dbReference type="Gene3D" id="2.60.40.1360">
    <property type="match status" value="1"/>
</dbReference>
<accession>A0ABQ8UYI2</accession>
<dbReference type="InterPro" id="IPR028995">
    <property type="entry name" value="Glyco_hydro_57/38_cen_sf"/>
</dbReference>
<dbReference type="InterPro" id="IPR015341">
    <property type="entry name" value="Glyco_hydro_38_cen"/>
</dbReference>
<dbReference type="PANTHER" id="PTHR11607:SF3">
    <property type="entry name" value="LYSOSOMAL ALPHA-MANNOSIDASE"/>
    <property type="match status" value="1"/>
</dbReference>
<dbReference type="InterPro" id="IPR011013">
    <property type="entry name" value="Gal_mutarotase_sf_dom"/>
</dbReference>
<dbReference type="EMBL" id="JAPMOS010000002">
    <property type="protein sequence ID" value="KAJ4462635.1"/>
    <property type="molecule type" value="Genomic_DNA"/>
</dbReference>
<dbReference type="Gene3D" id="3.20.110.10">
    <property type="entry name" value="Glycoside hydrolase 38, N terminal domain"/>
    <property type="match status" value="1"/>
</dbReference>
<dbReference type="InterPro" id="IPR011330">
    <property type="entry name" value="Glyco_hydro/deAcase_b/a-brl"/>
</dbReference>
<dbReference type="InterPro" id="IPR027291">
    <property type="entry name" value="Glyco_hydro_38_N_sf"/>
</dbReference>
<evidence type="ECO:0000256" key="7">
    <source>
        <dbReference type="ARBA" id="ARBA00023295"/>
    </source>
</evidence>
<evidence type="ECO:0000256" key="6">
    <source>
        <dbReference type="ARBA" id="ARBA00023157"/>
    </source>
</evidence>
<protein>
    <submittedName>
        <fullName evidence="9">Lysosomal alpha-mannosidase</fullName>
    </submittedName>
</protein>
<comment type="similarity">
    <text evidence="2">Belongs to the glycosyl hydrolase 38 family.</text>
</comment>
<keyword evidence="4" id="KW-0378">Hydrolase</keyword>
<evidence type="ECO:0000256" key="5">
    <source>
        <dbReference type="ARBA" id="ARBA00022833"/>
    </source>
</evidence>
<dbReference type="SMART" id="SM00872">
    <property type="entry name" value="Alpha-mann_mid"/>
    <property type="match status" value="1"/>
</dbReference>
<evidence type="ECO:0000256" key="1">
    <source>
        <dbReference type="ARBA" id="ARBA00001947"/>
    </source>
</evidence>
<reference evidence="9" key="1">
    <citation type="journal article" date="2022" name="bioRxiv">
        <title>Genomics of Preaxostyla Flagellates Illuminates Evolutionary Transitions and the Path Towards Mitochondrial Loss.</title>
        <authorList>
            <person name="Novak L.V.F."/>
            <person name="Treitli S.C."/>
            <person name="Pyrih J."/>
            <person name="Halakuc P."/>
            <person name="Pipaliya S.V."/>
            <person name="Vacek V."/>
            <person name="Brzon O."/>
            <person name="Soukal P."/>
            <person name="Eme L."/>
            <person name="Dacks J.B."/>
            <person name="Karnkowska A."/>
            <person name="Elias M."/>
            <person name="Hampl V."/>
        </authorList>
    </citation>
    <scope>NUCLEOTIDE SEQUENCE</scope>
    <source>
        <strain evidence="9">RCP-MX</strain>
    </source>
</reference>
<dbReference type="SUPFAM" id="SSF88688">
    <property type="entry name" value="Families 57/38 glycoside transferase middle domain"/>
    <property type="match status" value="1"/>
</dbReference>
<dbReference type="PANTHER" id="PTHR11607">
    <property type="entry name" value="ALPHA-MANNOSIDASE"/>
    <property type="match status" value="1"/>
</dbReference>
<keyword evidence="5" id="KW-0862">Zinc</keyword>
<dbReference type="SUPFAM" id="SSF74650">
    <property type="entry name" value="Galactose mutarotase-like"/>
    <property type="match status" value="1"/>
</dbReference>
<dbReference type="Pfam" id="PF01074">
    <property type="entry name" value="Glyco_hydro_38N"/>
    <property type="match status" value="1"/>
</dbReference>
<keyword evidence="6" id="KW-1015">Disulfide bond</keyword>
<dbReference type="Proteomes" id="UP001141327">
    <property type="component" value="Unassembled WGS sequence"/>
</dbReference>